<proteinExistence type="predicted"/>
<evidence type="ECO:0000313" key="2">
    <source>
        <dbReference type="EMBL" id="PVD31905.1"/>
    </source>
</evidence>
<dbReference type="AlphaFoldDB" id="A0A2T7PER0"/>
<feature type="region of interest" description="Disordered" evidence="1">
    <location>
        <begin position="165"/>
        <end position="187"/>
    </location>
</feature>
<dbReference type="EMBL" id="PZQS01000004">
    <property type="protein sequence ID" value="PVD31905.1"/>
    <property type="molecule type" value="Genomic_DNA"/>
</dbReference>
<keyword evidence="3" id="KW-1185">Reference proteome</keyword>
<name>A0A2T7PER0_POMCA</name>
<sequence>MYDYGEFKKKETGTRYHQFLVVLVASISEITNVPHEDLTTQDGVLHFENVRFKNRCLNNTISRSRFPRKPADRTEIIAYYVNSMAYECFGQENGRLRDQNRQRVQSCFHMYANKSIGFESLLSNMETVNKDKQDIAGCITNVFALPNLLPGQPKDPFNPFSDTWSSTADPKLNETFPESPASRRGPRQMCVEPELTLESLCTQKGKQRRGLNIQKRRTPRAAAVVEKKMLAANRKGARKGARKETRKETTKETRKEKC</sequence>
<feature type="compositionally biased region" description="Basic and acidic residues" evidence="1">
    <location>
        <begin position="242"/>
        <end position="258"/>
    </location>
</feature>
<comment type="caution">
    <text evidence="2">The sequence shown here is derived from an EMBL/GenBank/DDBJ whole genome shotgun (WGS) entry which is preliminary data.</text>
</comment>
<feature type="region of interest" description="Disordered" evidence="1">
    <location>
        <begin position="231"/>
        <end position="258"/>
    </location>
</feature>
<dbReference type="Proteomes" id="UP000245119">
    <property type="component" value="Linkage Group LG4"/>
</dbReference>
<dbReference type="OrthoDB" id="6159404at2759"/>
<reference evidence="2 3" key="1">
    <citation type="submission" date="2018-04" db="EMBL/GenBank/DDBJ databases">
        <title>The genome of golden apple snail Pomacea canaliculata provides insight into stress tolerance and invasive adaptation.</title>
        <authorList>
            <person name="Liu C."/>
            <person name="Liu B."/>
            <person name="Ren Y."/>
            <person name="Zhang Y."/>
            <person name="Wang H."/>
            <person name="Li S."/>
            <person name="Jiang F."/>
            <person name="Yin L."/>
            <person name="Zhang G."/>
            <person name="Qian W."/>
            <person name="Fan W."/>
        </authorList>
    </citation>
    <scope>NUCLEOTIDE SEQUENCE [LARGE SCALE GENOMIC DNA]</scope>
    <source>
        <strain evidence="2">SZHN2017</strain>
        <tissue evidence="2">Muscle</tissue>
    </source>
</reference>
<evidence type="ECO:0000313" key="3">
    <source>
        <dbReference type="Proteomes" id="UP000245119"/>
    </source>
</evidence>
<evidence type="ECO:0000256" key="1">
    <source>
        <dbReference type="SAM" id="MobiDB-lite"/>
    </source>
</evidence>
<accession>A0A2T7PER0</accession>
<protein>
    <submittedName>
        <fullName evidence="2">Uncharacterized protein</fullName>
    </submittedName>
</protein>
<gene>
    <name evidence="2" type="ORF">C0Q70_07331</name>
</gene>
<organism evidence="2 3">
    <name type="scientific">Pomacea canaliculata</name>
    <name type="common">Golden apple snail</name>
    <dbReference type="NCBI Taxonomy" id="400727"/>
    <lineage>
        <taxon>Eukaryota</taxon>
        <taxon>Metazoa</taxon>
        <taxon>Spiralia</taxon>
        <taxon>Lophotrochozoa</taxon>
        <taxon>Mollusca</taxon>
        <taxon>Gastropoda</taxon>
        <taxon>Caenogastropoda</taxon>
        <taxon>Architaenioglossa</taxon>
        <taxon>Ampullarioidea</taxon>
        <taxon>Ampullariidae</taxon>
        <taxon>Pomacea</taxon>
    </lineage>
</organism>